<evidence type="ECO:0000256" key="3">
    <source>
        <dbReference type="ARBA" id="ARBA00019515"/>
    </source>
</evidence>
<evidence type="ECO:0000256" key="5">
    <source>
        <dbReference type="ARBA" id="ARBA00022764"/>
    </source>
</evidence>
<evidence type="ECO:0000256" key="4">
    <source>
        <dbReference type="ARBA" id="ARBA00022729"/>
    </source>
</evidence>
<evidence type="ECO:0000313" key="10">
    <source>
        <dbReference type="Proteomes" id="UP001597296"/>
    </source>
</evidence>
<dbReference type="InterPro" id="IPR001782">
    <property type="entry name" value="Flag_FlgI"/>
</dbReference>
<comment type="similarity">
    <text evidence="8">Belongs to the FlgI family.</text>
</comment>
<evidence type="ECO:0000256" key="6">
    <source>
        <dbReference type="ARBA" id="ARBA00023143"/>
    </source>
</evidence>
<evidence type="ECO:0000256" key="1">
    <source>
        <dbReference type="ARBA" id="ARBA00002591"/>
    </source>
</evidence>
<keyword evidence="5" id="KW-0574">Periplasm</keyword>
<dbReference type="Pfam" id="PF02119">
    <property type="entry name" value="FlgI"/>
    <property type="match status" value="1"/>
</dbReference>
<keyword evidence="9" id="KW-0966">Cell projection</keyword>
<dbReference type="RefSeq" id="WP_377314095.1">
    <property type="nucleotide sequence ID" value="NZ_JBHUIY010000003.1"/>
</dbReference>
<dbReference type="Proteomes" id="UP001597296">
    <property type="component" value="Unassembled WGS sequence"/>
</dbReference>
<comment type="subunit">
    <text evidence="8">The basal body constitutes a major portion of the flagellar organelle and consists of four rings (L,P,S, and M) mounted on a central rod.</text>
</comment>
<organism evidence="9 10">
    <name type="scientific">Phaeospirillum tilakii</name>
    <dbReference type="NCBI Taxonomy" id="741673"/>
    <lineage>
        <taxon>Bacteria</taxon>
        <taxon>Pseudomonadati</taxon>
        <taxon>Pseudomonadota</taxon>
        <taxon>Alphaproteobacteria</taxon>
        <taxon>Rhodospirillales</taxon>
        <taxon>Rhodospirillaceae</taxon>
        <taxon>Phaeospirillum</taxon>
    </lineage>
</organism>
<reference evidence="10" key="1">
    <citation type="journal article" date="2019" name="Int. J. Syst. Evol. Microbiol.">
        <title>The Global Catalogue of Microorganisms (GCM) 10K type strain sequencing project: providing services to taxonomists for standard genome sequencing and annotation.</title>
        <authorList>
            <consortium name="The Broad Institute Genomics Platform"/>
            <consortium name="The Broad Institute Genome Sequencing Center for Infectious Disease"/>
            <person name="Wu L."/>
            <person name="Ma J."/>
        </authorList>
    </citation>
    <scope>NUCLEOTIDE SEQUENCE [LARGE SCALE GENOMIC DNA]</scope>
    <source>
        <strain evidence="10">KCTC 15012</strain>
    </source>
</reference>
<proteinExistence type="inferred from homology"/>
<comment type="function">
    <text evidence="1 8">Assembles around the rod to form the L-ring and probably protects the motor/basal body from shearing forces during rotation.</text>
</comment>
<keyword evidence="6 8" id="KW-0975">Bacterial flagellum</keyword>
<dbReference type="PANTHER" id="PTHR30381">
    <property type="entry name" value="FLAGELLAR P-RING PERIPLASMIC PROTEIN FLGI"/>
    <property type="match status" value="1"/>
</dbReference>
<keyword evidence="9" id="KW-0282">Flagellum</keyword>
<sequence precursor="true">MKRNAILALALALGLLAALAGGATAQTVRVKDVARIGGMGEASFSALGLVVGLPGTGDSRPPAGVNLPPGLRFGRDSAVVMVTARLAPGLRAGGRGDVTVAALGDARSLAGGVLTPTELEGNDRQTYAIAEGPINAGGFSAVGMAASVTRGSPTTGGIAGGAVIERDLPLALGPGGQVQVLLNRPDFTTARRVADAINAALGRKLARPLDNAAVGVTVPPDFPDGPANLIASIESAPLTPDRASHQVVVDPRSGTVVAGLDIPLAPVAIGHGPLTVRISEAPQVSQPAPFSSGGRTVVVPRSEIEISQNGQVIATPRGGTVGDLLAALDAAGVPVLDRIAILQAVRAAGGFDAELVSR</sequence>
<dbReference type="PRINTS" id="PR01010">
    <property type="entry name" value="FLGPRINGFLGI"/>
</dbReference>
<protein>
    <recommendedName>
        <fullName evidence="3 8">Flagellar P-ring protein</fullName>
    </recommendedName>
    <alternativeName>
        <fullName evidence="7 8">Basal body P-ring protein</fullName>
    </alternativeName>
</protein>
<keyword evidence="10" id="KW-1185">Reference proteome</keyword>
<keyword evidence="4 8" id="KW-0732">Signal</keyword>
<evidence type="ECO:0000256" key="7">
    <source>
        <dbReference type="ARBA" id="ARBA00032344"/>
    </source>
</evidence>
<evidence type="ECO:0000256" key="2">
    <source>
        <dbReference type="ARBA" id="ARBA00004117"/>
    </source>
</evidence>
<dbReference type="EMBL" id="JBHUIY010000003">
    <property type="protein sequence ID" value="MFD2232619.1"/>
    <property type="molecule type" value="Genomic_DNA"/>
</dbReference>
<evidence type="ECO:0000256" key="8">
    <source>
        <dbReference type="HAMAP-Rule" id="MF_00416"/>
    </source>
</evidence>
<keyword evidence="9" id="KW-0969">Cilium</keyword>
<accession>A0ABW5C5U0</accession>
<comment type="subcellular location">
    <subcellularLocation>
        <location evidence="2 8">Bacterial flagellum basal body</location>
    </subcellularLocation>
</comment>
<gene>
    <name evidence="8" type="primary">flgI</name>
    <name evidence="9" type="ORF">ACFSNB_02250</name>
</gene>
<dbReference type="PANTHER" id="PTHR30381:SF0">
    <property type="entry name" value="FLAGELLAR P-RING PROTEIN"/>
    <property type="match status" value="1"/>
</dbReference>
<name>A0ABW5C5U0_9PROT</name>
<feature type="chain" id="PRO_5044898607" description="Flagellar P-ring protein" evidence="8">
    <location>
        <begin position="26"/>
        <end position="358"/>
    </location>
</feature>
<evidence type="ECO:0000313" key="9">
    <source>
        <dbReference type="EMBL" id="MFD2232619.1"/>
    </source>
</evidence>
<dbReference type="HAMAP" id="MF_00416">
    <property type="entry name" value="FlgI"/>
    <property type="match status" value="1"/>
</dbReference>
<feature type="signal peptide" evidence="8">
    <location>
        <begin position="1"/>
        <end position="25"/>
    </location>
</feature>
<comment type="caution">
    <text evidence="9">The sequence shown here is derived from an EMBL/GenBank/DDBJ whole genome shotgun (WGS) entry which is preliminary data.</text>
</comment>